<gene>
    <name evidence="3" type="ORF">E0F26_02980</name>
</gene>
<dbReference type="PANTHER" id="PTHR40048:SF1">
    <property type="entry name" value="RHAMNOSYL O-METHYLTRANSFERASE"/>
    <property type="match status" value="1"/>
</dbReference>
<dbReference type="GO" id="GO:0008168">
    <property type="term" value="F:methyltransferase activity"/>
    <property type="evidence" value="ECO:0007669"/>
    <property type="project" value="UniProtKB-KW"/>
</dbReference>
<evidence type="ECO:0000313" key="3">
    <source>
        <dbReference type="EMBL" id="UZP73766.1"/>
    </source>
</evidence>
<name>A0ABY6Q525_9GAMM</name>
<dbReference type="SUPFAM" id="SSF53335">
    <property type="entry name" value="S-adenosyl-L-methionine-dependent methyltransferases"/>
    <property type="match status" value="1"/>
</dbReference>
<dbReference type="GO" id="GO:0032259">
    <property type="term" value="P:methylation"/>
    <property type="evidence" value="ECO:0007669"/>
    <property type="project" value="UniProtKB-KW"/>
</dbReference>
<sequence length="201" mass="21915">MTPTRFADVKGFLPENEAVQLADWARDVACLGPLLEIGSYCGLSTLCLAEVARASGTIVFAVDHHRGSEEHQVGEFFHDEALVDEAGNFDSLPEFRRNLQAYDAEDVVIPIVAPATLAAQHWTTPLGLLFIDGGHSLDAALADYRNWSQHVVKGGLLVIHDVFPHVAEGGQAPYAIWQLAKQSGLFEPVATCESIRALRRL</sequence>
<dbReference type="Pfam" id="PF13578">
    <property type="entry name" value="Methyltransf_24"/>
    <property type="match status" value="1"/>
</dbReference>
<protein>
    <submittedName>
        <fullName evidence="3">Class I SAM-dependent methyltransferase</fullName>
    </submittedName>
</protein>
<keyword evidence="2" id="KW-0808">Transferase</keyword>
<keyword evidence="1 3" id="KW-0489">Methyltransferase</keyword>
<dbReference type="InterPro" id="IPR029063">
    <property type="entry name" value="SAM-dependent_MTases_sf"/>
</dbReference>
<dbReference type="RefSeq" id="WP_279242561.1">
    <property type="nucleotide sequence ID" value="NZ_CP036501.1"/>
</dbReference>
<organism evidence="3 4">
    <name type="scientific">Candidatus Paraluminiphilus aquimaris</name>
    <dbReference type="NCBI Taxonomy" id="2518994"/>
    <lineage>
        <taxon>Bacteria</taxon>
        <taxon>Pseudomonadati</taxon>
        <taxon>Pseudomonadota</taxon>
        <taxon>Gammaproteobacteria</taxon>
        <taxon>Cellvibrionales</taxon>
        <taxon>Halieaceae</taxon>
        <taxon>Candidatus Paraluminiphilus</taxon>
    </lineage>
</organism>
<dbReference type="Gene3D" id="3.40.50.150">
    <property type="entry name" value="Vaccinia Virus protein VP39"/>
    <property type="match status" value="1"/>
</dbReference>
<evidence type="ECO:0000256" key="1">
    <source>
        <dbReference type="ARBA" id="ARBA00022603"/>
    </source>
</evidence>
<dbReference type="EMBL" id="CP036501">
    <property type="protein sequence ID" value="UZP73766.1"/>
    <property type="molecule type" value="Genomic_DNA"/>
</dbReference>
<accession>A0ABY6Q525</accession>
<reference evidence="3 4" key="1">
    <citation type="submission" date="2019-02" db="EMBL/GenBank/DDBJ databases">
        <title>Halieaceae_genomes.</title>
        <authorList>
            <person name="Li S.-H."/>
        </authorList>
    </citation>
    <scope>NUCLEOTIDE SEQUENCE [LARGE SCALE GENOMIC DNA]</scope>
    <source>
        <strain evidence="3 4">JH123</strain>
    </source>
</reference>
<evidence type="ECO:0000256" key="2">
    <source>
        <dbReference type="ARBA" id="ARBA00022679"/>
    </source>
</evidence>
<keyword evidence="4" id="KW-1185">Reference proteome</keyword>
<dbReference type="Proteomes" id="UP001317963">
    <property type="component" value="Chromosome"/>
</dbReference>
<proteinExistence type="predicted"/>
<evidence type="ECO:0000313" key="4">
    <source>
        <dbReference type="Proteomes" id="UP001317963"/>
    </source>
</evidence>
<dbReference type="PANTHER" id="PTHR40048">
    <property type="entry name" value="RHAMNOSYL O-METHYLTRANSFERASE"/>
    <property type="match status" value="1"/>
</dbReference>